<organism evidence="5 6">
    <name type="scientific">Kineococcus rhizosphaerae</name>
    <dbReference type="NCBI Taxonomy" id="559628"/>
    <lineage>
        <taxon>Bacteria</taxon>
        <taxon>Bacillati</taxon>
        <taxon>Actinomycetota</taxon>
        <taxon>Actinomycetes</taxon>
        <taxon>Kineosporiales</taxon>
        <taxon>Kineosporiaceae</taxon>
        <taxon>Kineococcus</taxon>
    </lineage>
</organism>
<dbReference type="AlphaFoldDB" id="A0A2T0R9G6"/>
<dbReference type="PANTHER" id="PTHR10434:SF11">
    <property type="entry name" value="1-ACYL-SN-GLYCEROL-3-PHOSPHATE ACYLTRANSFERASE"/>
    <property type="match status" value="1"/>
</dbReference>
<evidence type="ECO:0000256" key="3">
    <source>
        <dbReference type="SAM" id="MobiDB-lite"/>
    </source>
</evidence>
<keyword evidence="6" id="KW-1185">Reference proteome</keyword>
<evidence type="ECO:0000313" key="6">
    <source>
        <dbReference type="Proteomes" id="UP000238083"/>
    </source>
</evidence>
<dbReference type="SMART" id="SM00563">
    <property type="entry name" value="PlsC"/>
    <property type="match status" value="1"/>
</dbReference>
<name>A0A2T0R9G6_9ACTN</name>
<evidence type="ECO:0000256" key="1">
    <source>
        <dbReference type="ARBA" id="ARBA00022679"/>
    </source>
</evidence>
<dbReference type="GO" id="GO:0005886">
    <property type="term" value="C:plasma membrane"/>
    <property type="evidence" value="ECO:0007669"/>
    <property type="project" value="TreeGrafter"/>
</dbReference>
<evidence type="ECO:0000256" key="2">
    <source>
        <dbReference type="ARBA" id="ARBA00023315"/>
    </source>
</evidence>
<dbReference type="Proteomes" id="UP000238083">
    <property type="component" value="Unassembled WGS sequence"/>
</dbReference>
<feature type="domain" description="Phospholipid/glycerol acyltransferase" evidence="4">
    <location>
        <begin position="50"/>
        <end position="165"/>
    </location>
</feature>
<feature type="region of interest" description="Disordered" evidence="3">
    <location>
        <begin position="230"/>
        <end position="255"/>
    </location>
</feature>
<dbReference type="Pfam" id="PF01553">
    <property type="entry name" value="Acyltransferase"/>
    <property type="match status" value="1"/>
</dbReference>
<sequence length="255" mass="26744">MRLRPNRAPAQGSLPGAPFAWTRGLGKLFAHGAWNSRVIGAENVPATGPVLFAANHASIMDGPLLFGVTPRPAHFLVKKEMFEGSLPNRVVGWSLLQAGQIPIDRSRGDRDALQSILAVLAAGGAAGVFPEGTRGRGDAASVRSGIAWIALQSGAPVVPVACLGAHRPGEPQRAVPPLRRKLTFCFGEPFTVRKEPGVPGRVALANAVEQVRVKLSGHVLESLQRTGIELPDDESAADELGLGEMASDDVPGGTR</sequence>
<evidence type="ECO:0000313" key="5">
    <source>
        <dbReference type="EMBL" id="PRY17807.1"/>
    </source>
</evidence>
<comment type="caution">
    <text evidence="5">The sequence shown here is derived from an EMBL/GenBank/DDBJ whole genome shotgun (WGS) entry which is preliminary data.</text>
</comment>
<dbReference type="EMBL" id="PVZF01000001">
    <property type="protein sequence ID" value="PRY17807.1"/>
    <property type="molecule type" value="Genomic_DNA"/>
</dbReference>
<dbReference type="InterPro" id="IPR002123">
    <property type="entry name" value="Plipid/glycerol_acylTrfase"/>
</dbReference>
<dbReference type="RefSeq" id="WP_211298267.1">
    <property type="nucleotide sequence ID" value="NZ_PVZF01000001.1"/>
</dbReference>
<protein>
    <submittedName>
        <fullName evidence="5">1-acyl-sn-glycerol-3-phosphate acyltransferase</fullName>
    </submittedName>
</protein>
<accession>A0A2T0R9G6</accession>
<reference evidence="5 6" key="1">
    <citation type="submission" date="2018-03" db="EMBL/GenBank/DDBJ databases">
        <title>Genomic Encyclopedia of Archaeal and Bacterial Type Strains, Phase II (KMG-II): from individual species to whole genera.</title>
        <authorList>
            <person name="Goeker M."/>
        </authorList>
    </citation>
    <scope>NUCLEOTIDE SEQUENCE [LARGE SCALE GENOMIC DNA]</scope>
    <source>
        <strain evidence="5 6">DSM 19711</strain>
    </source>
</reference>
<dbReference type="SUPFAM" id="SSF69593">
    <property type="entry name" value="Glycerol-3-phosphate (1)-acyltransferase"/>
    <property type="match status" value="1"/>
</dbReference>
<keyword evidence="2 5" id="KW-0012">Acyltransferase</keyword>
<dbReference type="PANTHER" id="PTHR10434">
    <property type="entry name" value="1-ACYL-SN-GLYCEROL-3-PHOSPHATE ACYLTRANSFERASE"/>
    <property type="match status" value="1"/>
</dbReference>
<keyword evidence="1 5" id="KW-0808">Transferase</keyword>
<dbReference type="CDD" id="cd07989">
    <property type="entry name" value="LPLAT_AGPAT-like"/>
    <property type="match status" value="1"/>
</dbReference>
<gene>
    <name evidence="5" type="ORF">CLV37_10142</name>
</gene>
<proteinExistence type="predicted"/>
<dbReference type="GO" id="GO:0003841">
    <property type="term" value="F:1-acylglycerol-3-phosphate O-acyltransferase activity"/>
    <property type="evidence" value="ECO:0007669"/>
    <property type="project" value="TreeGrafter"/>
</dbReference>
<evidence type="ECO:0000259" key="4">
    <source>
        <dbReference type="SMART" id="SM00563"/>
    </source>
</evidence>
<dbReference type="GO" id="GO:0006654">
    <property type="term" value="P:phosphatidic acid biosynthetic process"/>
    <property type="evidence" value="ECO:0007669"/>
    <property type="project" value="TreeGrafter"/>
</dbReference>